<dbReference type="PANTHER" id="PTHR11188:SF17">
    <property type="entry name" value="FI21816P1"/>
    <property type="match status" value="1"/>
</dbReference>
<dbReference type="InterPro" id="IPR011022">
    <property type="entry name" value="Arrestin_C-like"/>
</dbReference>
<feature type="domain" description="Arrestin C-terminal-like" evidence="2">
    <location>
        <begin position="228"/>
        <end position="383"/>
    </location>
</feature>
<feature type="region of interest" description="Disordered" evidence="1">
    <location>
        <begin position="641"/>
        <end position="749"/>
    </location>
</feature>
<dbReference type="InterPro" id="IPR014756">
    <property type="entry name" value="Ig_E-set"/>
</dbReference>
<gene>
    <name evidence="3" type="ORF">HG537_0A06770</name>
</gene>
<organism evidence="3 4">
    <name type="scientific">Torulaspora globosa</name>
    <dbReference type="NCBI Taxonomy" id="48254"/>
    <lineage>
        <taxon>Eukaryota</taxon>
        <taxon>Fungi</taxon>
        <taxon>Dikarya</taxon>
        <taxon>Ascomycota</taxon>
        <taxon>Saccharomycotina</taxon>
        <taxon>Saccharomycetes</taxon>
        <taxon>Saccharomycetales</taxon>
        <taxon>Saccharomycetaceae</taxon>
        <taxon>Torulaspora</taxon>
    </lineage>
</organism>
<evidence type="ECO:0000313" key="3">
    <source>
        <dbReference type="EMBL" id="QLQ78430.1"/>
    </source>
</evidence>
<dbReference type="InterPro" id="IPR050357">
    <property type="entry name" value="Arrestin_domain-protein"/>
</dbReference>
<evidence type="ECO:0000259" key="2">
    <source>
        <dbReference type="SMART" id="SM01017"/>
    </source>
</evidence>
<feature type="compositionally biased region" description="Polar residues" evidence="1">
    <location>
        <begin position="679"/>
        <end position="699"/>
    </location>
</feature>
<dbReference type="Pfam" id="PF00339">
    <property type="entry name" value="Arrestin_N"/>
    <property type="match status" value="1"/>
</dbReference>
<dbReference type="SMART" id="SM01017">
    <property type="entry name" value="Arrestin_C"/>
    <property type="match status" value="1"/>
</dbReference>
<dbReference type="GO" id="GO:0031625">
    <property type="term" value="F:ubiquitin protein ligase binding"/>
    <property type="evidence" value="ECO:0007669"/>
    <property type="project" value="TreeGrafter"/>
</dbReference>
<feature type="compositionally biased region" description="Polar residues" evidence="1">
    <location>
        <begin position="643"/>
        <end position="654"/>
    </location>
</feature>
<name>A0A7H9HM71_9SACH</name>
<feature type="compositionally biased region" description="Low complexity" evidence="1">
    <location>
        <begin position="662"/>
        <end position="671"/>
    </location>
</feature>
<evidence type="ECO:0000256" key="1">
    <source>
        <dbReference type="SAM" id="MobiDB-lite"/>
    </source>
</evidence>
<reference evidence="3 4" key="1">
    <citation type="submission" date="2020-06" db="EMBL/GenBank/DDBJ databases">
        <title>The yeast mating-type switching endonuclease HO is a domesticated member of an unorthodox homing genetic element family.</title>
        <authorList>
            <person name="Coughlan A.Y."/>
            <person name="Lombardi L."/>
            <person name="Braun-Galleani S."/>
            <person name="Martos A.R."/>
            <person name="Galeote V."/>
            <person name="Bigey F."/>
            <person name="Dequin S."/>
            <person name="Byrne K.P."/>
            <person name="Wolfe K.H."/>
        </authorList>
    </citation>
    <scope>NUCLEOTIDE SEQUENCE [LARGE SCALE GENOMIC DNA]</scope>
    <source>
        <strain evidence="3 4">CBS2947</strain>
    </source>
</reference>
<proteinExistence type="predicted"/>
<dbReference type="InterPro" id="IPR011021">
    <property type="entry name" value="Arrestin-like_N"/>
</dbReference>
<dbReference type="EMBL" id="CP059267">
    <property type="protein sequence ID" value="QLQ78430.1"/>
    <property type="molecule type" value="Genomic_DNA"/>
</dbReference>
<protein>
    <recommendedName>
        <fullName evidence="2">Arrestin C-terminal-like domain-containing protein</fullName>
    </recommendedName>
</protein>
<dbReference type="SUPFAM" id="SSF81296">
    <property type="entry name" value="E set domains"/>
    <property type="match status" value="1"/>
</dbReference>
<dbReference type="Pfam" id="PF02752">
    <property type="entry name" value="Arrestin_C"/>
    <property type="match status" value="1"/>
</dbReference>
<keyword evidence="4" id="KW-1185">Reference proteome</keyword>
<dbReference type="GO" id="GO:0005829">
    <property type="term" value="C:cytosol"/>
    <property type="evidence" value="ECO:0007669"/>
    <property type="project" value="TreeGrafter"/>
</dbReference>
<evidence type="ECO:0000313" key="4">
    <source>
        <dbReference type="Proteomes" id="UP000510647"/>
    </source>
</evidence>
<dbReference type="AlphaFoldDB" id="A0A7H9HM71"/>
<dbReference type="PANTHER" id="PTHR11188">
    <property type="entry name" value="ARRESTIN DOMAIN CONTAINING PROTEIN"/>
    <property type="match status" value="1"/>
</dbReference>
<sequence>MFPSSSKSKEPLLYDVRIKGTDHGVILLKGSTSEAPSVLLSGTIVLSVQEPIQIKNLSLRLYGKIRLNIPTQYKTSKGMIQRYSKYERRIYEHVWDNFNVENYLQNLYDNYGRRTSIASKSSGNISSLPRRARSSTTSLISLAGQSSSHYHTLVKGNYEFPFSAILPGSIPESVEGLPNASVVYKLEATIERNKFHTDLICRKHLRVVRTLAPDALELSETVAVDNTWPNKVEYSISIPEKAIAIGSSTPIHILIIPLLKGLKLGPIKIQMVEHYQYCGAFGSVTSQERTVNKMRIKDPLNHMNQDENEVSDENEDFQFQDRWEVDTTFHIPASLSKCTQDCTLLNSIKVRHKVKFVISLVNPDGHVSELRASLPVQLFISPFVALGVRSSDGAFSSAGSSTTDISGMAHNQKRNNNENDSDDEIIFARSASELDVSSMGNNASATASMSKLMSPPNYGNHIYDRLWNDVSIGETPPMSGAQTPSGDFREGSVLDNDHNFSELQMNLRRLRLEREYGSTSSIPLIAPIEQSSSADASNGLLAQPIPAHDLPNGSGSIRDSNSPLLTPNYLQLPTEDPLVQQGAQSPLNKEWEIGTLSRVPSYDKAMKSDIIGEDLPPLYPASSNNGSGAPDLERPQIVHHKSSQYFSNTNNVRRSSVGLGRSNNSSSTSLNFLPDNENNDIAPNPSTSSNTSKGQTANRYFSFGMTPAGSENGSSTSLHMQRNSHKGTLGGKSSSFSNLVGLISKKDKK</sequence>
<dbReference type="GO" id="GO:0070086">
    <property type="term" value="P:ubiquitin-dependent endocytosis"/>
    <property type="evidence" value="ECO:0007669"/>
    <property type="project" value="TreeGrafter"/>
</dbReference>
<dbReference type="GO" id="GO:0030674">
    <property type="term" value="F:protein-macromolecule adaptor activity"/>
    <property type="evidence" value="ECO:0007669"/>
    <property type="project" value="TreeGrafter"/>
</dbReference>
<feature type="region of interest" description="Disordered" evidence="1">
    <location>
        <begin position="399"/>
        <end position="420"/>
    </location>
</feature>
<dbReference type="Gene3D" id="2.60.40.640">
    <property type="match status" value="1"/>
</dbReference>
<accession>A0A7H9HM71</accession>
<dbReference type="OrthoDB" id="2333384at2759"/>
<dbReference type="Proteomes" id="UP000510647">
    <property type="component" value="Chromosome 1"/>
</dbReference>
<dbReference type="GO" id="GO:0005886">
    <property type="term" value="C:plasma membrane"/>
    <property type="evidence" value="ECO:0007669"/>
    <property type="project" value="TreeGrafter"/>
</dbReference>
<dbReference type="InterPro" id="IPR014752">
    <property type="entry name" value="Arrestin-like_C"/>
</dbReference>
<feature type="compositionally biased region" description="Polar residues" evidence="1">
    <location>
        <begin position="709"/>
        <end position="721"/>
    </location>
</feature>